<dbReference type="PANTHER" id="PTHR48090">
    <property type="entry name" value="UNDECAPRENYL-PHOSPHATE 4-DEOXY-4-FORMAMIDO-L-ARABINOSE TRANSFERASE-RELATED"/>
    <property type="match status" value="1"/>
</dbReference>
<dbReference type="Pfam" id="PF00535">
    <property type="entry name" value="Glycos_transf_2"/>
    <property type="match status" value="1"/>
</dbReference>
<dbReference type="RefSeq" id="WP_014649286.1">
    <property type="nucleotide sequence ID" value="NC_017672.3"/>
</dbReference>
<dbReference type="InterPro" id="IPR029044">
    <property type="entry name" value="Nucleotide-diphossugar_trans"/>
</dbReference>
<feature type="domain" description="Glycosyltransferase 2-like" evidence="1">
    <location>
        <begin position="6"/>
        <end position="167"/>
    </location>
</feature>
<evidence type="ECO:0000313" key="3">
    <source>
        <dbReference type="Proteomes" id="UP000007392"/>
    </source>
</evidence>
<dbReference type="Proteomes" id="UP000007392">
    <property type="component" value="Chromosome"/>
</dbReference>
<dbReference type="InterPro" id="IPR001173">
    <property type="entry name" value="Glyco_trans_2-like"/>
</dbReference>
<gene>
    <name evidence="2" type="ORF">B2K_02845</name>
</gene>
<dbReference type="Gene3D" id="3.90.550.10">
    <property type="entry name" value="Spore Coat Polysaccharide Biosynthesis Protein SpsA, Chain A"/>
    <property type="match status" value="1"/>
</dbReference>
<dbReference type="AlphaFoldDB" id="I0BBC5"/>
<dbReference type="EMBL" id="CP003422">
    <property type="protein sequence ID" value="AFH59672.1"/>
    <property type="molecule type" value="Genomic_DNA"/>
</dbReference>
<protein>
    <submittedName>
        <fullName evidence="2">Glycosyl transferase family 2</fullName>
    </submittedName>
</protein>
<dbReference type="KEGG" id="pmw:B2K_02845"/>
<dbReference type="OrthoDB" id="9810303at2"/>
<sequence length="245" mass="27140">MSKALIIIPAFNEQGNIAPLLKSLLAINKVHGVDVDVLVINDCSKDNTSKISKECGVKVVDLPCNLGIGGAVQTGYKFAASFNYQFAIQIDGDGQHDPKYLDEVLSPLINSNADLVIGSRYLKKEGFQSTALRRLGITYFSKLIQFVTNNKITDPTSGFRACNQKVIKLFAQNYPTDYPEPESIVYLSRIGLTIKEVPVIMRHREEGTSSITSFKSIYYMIKVSLAILIDKLRKQSSTIEKEVLG</sequence>
<dbReference type="CDD" id="cd04179">
    <property type="entry name" value="DPM_DPG-synthase_like"/>
    <property type="match status" value="1"/>
</dbReference>
<evidence type="ECO:0000313" key="2">
    <source>
        <dbReference type="EMBL" id="AFH59672.1"/>
    </source>
</evidence>
<accession>I0BBC5</accession>
<name>I0BBC5_9BACL</name>
<dbReference type="HOGENOM" id="CLU_033536_7_4_9"/>
<organism evidence="2 3">
    <name type="scientific">Paenibacillus mucilaginosus K02</name>
    <dbReference type="NCBI Taxonomy" id="997761"/>
    <lineage>
        <taxon>Bacteria</taxon>
        <taxon>Bacillati</taxon>
        <taxon>Bacillota</taxon>
        <taxon>Bacilli</taxon>
        <taxon>Bacillales</taxon>
        <taxon>Paenibacillaceae</taxon>
        <taxon>Paenibacillus</taxon>
    </lineage>
</organism>
<keyword evidence="2" id="KW-0808">Transferase</keyword>
<dbReference type="PANTHER" id="PTHR48090:SF7">
    <property type="entry name" value="RFBJ PROTEIN"/>
    <property type="match status" value="1"/>
</dbReference>
<dbReference type="GO" id="GO:0016740">
    <property type="term" value="F:transferase activity"/>
    <property type="evidence" value="ECO:0007669"/>
    <property type="project" value="UniProtKB-KW"/>
</dbReference>
<dbReference type="InterPro" id="IPR050256">
    <property type="entry name" value="Glycosyltransferase_2"/>
</dbReference>
<reference evidence="2 3" key="1">
    <citation type="submission" date="2013-06" db="EMBL/GenBank/DDBJ databases">
        <title>Complete genome sequence of Paenibacillus mucilaginosus K02.</title>
        <authorList>
            <person name="Xiao B."/>
            <person name="Sun L."/>
            <person name="Xiao L."/>
            <person name="Lian B."/>
        </authorList>
    </citation>
    <scope>NUCLEOTIDE SEQUENCE [LARGE SCALE GENOMIC DNA]</scope>
    <source>
        <strain evidence="2 3">K02</strain>
    </source>
</reference>
<evidence type="ECO:0000259" key="1">
    <source>
        <dbReference type="Pfam" id="PF00535"/>
    </source>
</evidence>
<dbReference type="SUPFAM" id="SSF53448">
    <property type="entry name" value="Nucleotide-diphospho-sugar transferases"/>
    <property type="match status" value="1"/>
</dbReference>
<proteinExistence type="predicted"/>